<dbReference type="Proteomes" id="UP001391051">
    <property type="component" value="Unassembled WGS sequence"/>
</dbReference>
<name>A0ABR1PWX8_9PEZI</name>
<reference evidence="1 2" key="1">
    <citation type="submission" date="2023-01" db="EMBL/GenBank/DDBJ databases">
        <title>Analysis of 21 Apiospora genomes using comparative genomics revels a genus with tremendous synthesis potential of carbohydrate active enzymes and secondary metabolites.</title>
        <authorList>
            <person name="Sorensen T."/>
        </authorList>
    </citation>
    <scope>NUCLEOTIDE SEQUENCE [LARGE SCALE GENOMIC DNA]</scope>
    <source>
        <strain evidence="1 2">CBS 24483</strain>
    </source>
</reference>
<dbReference type="EMBL" id="JAQQWE010000009">
    <property type="protein sequence ID" value="KAK7941536.1"/>
    <property type="molecule type" value="Genomic_DNA"/>
</dbReference>
<gene>
    <name evidence="1" type="ORF">PG986_013923</name>
</gene>
<accession>A0ABR1PWX8</accession>
<sequence length="60" mass="6380">MAFSCGKVPDTSVVSPHNVPSRLCPGFRLGTPTLQKIGFSVALTDCVIDVAMFLLPLYPA</sequence>
<evidence type="ECO:0000313" key="1">
    <source>
        <dbReference type="EMBL" id="KAK7941536.1"/>
    </source>
</evidence>
<dbReference type="GeneID" id="92083207"/>
<protein>
    <submittedName>
        <fullName evidence="1">Uncharacterized protein</fullName>
    </submittedName>
</protein>
<organism evidence="1 2">
    <name type="scientific">Apiospora aurea</name>
    <dbReference type="NCBI Taxonomy" id="335848"/>
    <lineage>
        <taxon>Eukaryota</taxon>
        <taxon>Fungi</taxon>
        <taxon>Dikarya</taxon>
        <taxon>Ascomycota</taxon>
        <taxon>Pezizomycotina</taxon>
        <taxon>Sordariomycetes</taxon>
        <taxon>Xylariomycetidae</taxon>
        <taxon>Amphisphaeriales</taxon>
        <taxon>Apiosporaceae</taxon>
        <taxon>Apiospora</taxon>
    </lineage>
</organism>
<proteinExistence type="predicted"/>
<keyword evidence="2" id="KW-1185">Reference proteome</keyword>
<dbReference type="RefSeq" id="XP_066694288.1">
    <property type="nucleotide sequence ID" value="XM_066850145.1"/>
</dbReference>
<evidence type="ECO:0000313" key="2">
    <source>
        <dbReference type="Proteomes" id="UP001391051"/>
    </source>
</evidence>
<comment type="caution">
    <text evidence="1">The sequence shown here is derived from an EMBL/GenBank/DDBJ whole genome shotgun (WGS) entry which is preliminary data.</text>
</comment>